<evidence type="ECO:0000259" key="1">
    <source>
        <dbReference type="Pfam" id="PF21217"/>
    </source>
</evidence>
<organism evidence="2 3">
    <name type="scientific">Sphingobium yanoikuyae</name>
    <name type="common">Sphingomonas yanoikuyae</name>
    <dbReference type="NCBI Taxonomy" id="13690"/>
    <lineage>
        <taxon>Bacteria</taxon>
        <taxon>Pseudomonadati</taxon>
        <taxon>Pseudomonadota</taxon>
        <taxon>Alphaproteobacteria</taxon>
        <taxon>Sphingomonadales</taxon>
        <taxon>Sphingomonadaceae</taxon>
        <taxon>Sphingobium</taxon>
    </lineage>
</organism>
<dbReference type="RefSeq" id="WP_017502021.1">
    <property type="nucleotide sequence ID" value="NZ_LSTR01000067.1"/>
</dbReference>
<dbReference type="AlphaFoldDB" id="A0A177JI60"/>
<proteinExistence type="predicted"/>
<dbReference type="InterPro" id="IPR048851">
    <property type="entry name" value="PaaA2_dom"/>
</dbReference>
<feature type="domain" description="Stability determinant" evidence="1">
    <location>
        <begin position="25"/>
        <end position="51"/>
    </location>
</feature>
<dbReference type="Pfam" id="PF21217">
    <property type="entry name" value="PaaA2"/>
    <property type="match status" value="1"/>
</dbReference>
<gene>
    <name evidence="2" type="ORF">AX777_22780</name>
</gene>
<reference evidence="2 3" key="1">
    <citation type="submission" date="2016-02" db="EMBL/GenBank/DDBJ databases">
        <authorList>
            <person name="Wen L."/>
            <person name="He K."/>
            <person name="Yang H."/>
        </authorList>
    </citation>
    <scope>NUCLEOTIDE SEQUENCE [LARGE SCALE GENOMIC DNA]</scope>
    <source>
        <strain evidence="2 3">CD09_2</strain>
    </source>
</reference>
<sequence>MPEDDAFSDDDLVPPDLRGPEDPVAYDLWFRAKVEAALASDKPRIPHEKVMRRVQAIIDRRKGQQCR</sequence>
<dbReference type="Proteomes" id="UP000077262">
    <property type="component" value="Unassembled WGS sequence"/>
</dbReference>
<dbReference type="Gene3D" id="6.20.450.20">
    <property type="match status" value="1"/>
</dbReference>
<comment type="caution">
    <text evidence="2">The sequence shown here is derived from an EMBL/GenBank/DDBJ whole genome shotgun (WGS) entry which is preliminary data.</text>
</comment>
<dbReference type="EMBL" id="LSTR01000067">
    <property type="protein sequence ID" value="OAH40688.1"/>
    <property type="molecule type" value="Genomic_DNA"/>
</dbReference>
<evidence type="ECO:0000313" key="3">
    <source>
        <dbReference type="Proteomes" id="UP000077262"/>
    </source>
</evidence>
<protein>
    <submittedName>
        <fullName evidence="2">Addiction module antitoxin</fullName>
    </submittedName>
</protein>
<name>A0A177JI60_SPHYA</name>
<evidence type="ECO:0000313" key="2">
    <source>
        <dbReference type="EMBL" id="OAH40688.1"/>
    </source>
</evidence>
<accession>A0A177JI60</accession>
<dbReference type="OrthoDB" id="9799097at2"/>